<dbReference type="SUPFAM" id="SSF51182">
    <property type="entry name" value="RmlC-like cupins"/>
    <property type="match status" value="1"/>
</dbReference>
<dbReference type="InterPro" id="IPR011051">
    <property type="entry name" value="RmlC_Cupin_sf"/>
</dbReference>
<dbReference type="InterPro" id="IPR013096">
    <property type="entry name" value="Cupin_2"/>
</dbReference>
<reference evidence="2 3" key="2">
    <citation type="submission" date="2019-09" db="EMBL/GenBank/DDBJ databases">
        <authorList>
            <person name="Jin C."/>
        </authorList>
    </citation>
    <scope>NUCLEOTIDE SEQUENCE [LARGE SCALE GENOMIC DNA]</scope>
    <source>
        <strain evidence="2 3">BN140041</strain>
    </source>
</reference>
<feature type="domain" description="Cupin type-2" evidence="1">
    <location>
        <begin position="109"/>
        <end position="164"/>
    </location>
</feature>
<protein>
    <submittedName>
        <fullName evidence="2">Cupin domain-containing protein</fullName>
    </submittedName>
</protein>
<organism evidence="2 3">
    <name type="scientific">Nocardioides antri</name>
    <dbReference type="NCBI Taxonomy" id="2607659"/>
    <lineage>
        <taxon>Bacteria</taxon>
        <taxon>Bacillati</taxon>
        <taxon>Actinomycetota</taxon>
        <taxon>Actinomycetes</taxon>
        <taxon>Propionibacteriales</taxon>
        <taxon>Nocardioidaceae</taxon>
        <taxon>Nocardioides</taxon>
    </lineage>
</organism>
<evidence type="ECO:0000259" key="1">
    <source>
        <dbReference type="Pfam" id="PF07883"/>
    </source>
</evidence>
<dbReference type="PANTHER" id="PTHR36440">
    <property type="entry name" value="PUTATIVE (AFU_ORTHOLOGUE AFUA_8G07350)-RELATED"/>
    <property type="match status" value="1"/>
</dbReference>
<dbReference type="Gene3D" id="2.60.120.10">
    <property type="entry name" value="Jelly Rolls"/>
    <property type="match status" value="1"/>
</dbReference>
<dbReference type="Pfam" id="PF07883">
    <property type="entry name" value="Cupin_2"/>
    <property type="match status" value="1"/>
</dbReference>
<dbReference type="AlphaFoldDB" id="A0A5B1M1U2"/>
<sequence length="219" mass="23731">MSPMVTTFRVRCRTVRTGPDGSGTVGHCPTDSPGIANEFRVSAVRPGRRRTRLPSARSRRTMADMSEAFIVPPGEGRLLDLGNFEAVVLATAAQTDGELTLLQTQSEPPDFGPPLHLHRDAAEAFFVLEGEYLMFIEDQQTLCPPGTFVYVPRATPHTFKVVSAGAGKKLNLFSPAAMVQYFEELAEAEAAGTVTPELLDEIAARSNVEVLGPVPKTYL</sequence>
<proteinExistence type="predicted"/>
<comment type="caution">
    <text evidence="2">The sequence shown here is derived from an EMBL/GenBank/DDBJ whole genome shotgun (WGS) entry which is preliminary data.</text>
</comment>
<dbReference type="InterPro" id="IPR014710">
    <property type="entry name" value="RmlC-like_jellyroll"/>
</dbReference>
<name>A0A5B1M1U2_9ACTN</name>
<dbReference type="Proteomes" id="UP000324351">
    <property type="component" value="Unassembled WGS sequence"/>
</dbReference>
<accession>A0A5B1M1U2</accession>
<dbReference type="EMBL" id="VUJW01000008">
    <property type="protein sequence ID" value="KAA1426616.1"/>
    <property type="molecule type" value="Genomic_DNA"/>
</dbReference>
<reference evidence="2 3" key="1">
    <citation type="submission" date="2019-09" db="EMBL/GenBank/DDBJ databases">
        <title>Nocardioides panacisoli sp. nov., isolated from the soil of a ginseng field.</title>
        <authorList>
            <person name="Cho C."/>
        </authorList>
    </citation>
    <scope>NUCLEOTIDE SEQUENCE [LARGE SCALE GENOMIC DNA]</scope>
    <source>
        <strain evidence="2 3">BN140041</strain>
    </source>
</reference>
<evidence type="ECO:0000313" key="3">
    <source>
        <dbReference type="Proteomes" id="UP000324351"/>
    </source>
</evidence>
<evidence type="ECO:0000313" key="2">
    <source>
        <dbReference type="EMBL" id="KAA1426616.1"/>
    </source>
</evidence>
<dbReference type="PANTHER" id="PTHR36440:SF1">
    <property type="entry name" value="PUTATIVE (AFU_ORTHOLOGUE AFUA_8G07350)-RELATED"/>
    <property type="match status" value="1"/>
</dbReference>
<gene>
    <name evidence="2" type="ORF">F0U47_13630</name>
</gene>
<dbReference type="InterPro" id="IPR053146">
    <property type="entry name" value="QDO-like"/>
</dbReference>
<keyword evidence="3" id="KW-1185">Reference proteome</keyword>